<evidence type="ECO:0008006" key="3">
    <source>
        <dbReference type="Google" id="ProtNLM"/>
    </source>
</evidence>
<dbReference type="CDD" id="cd00257">
    <property type="entry name" value="beta-trefoil_FSCN-like"/>
    <property type="match status" value="1"/>
</dbReference>
<comment type="caution">
    <text evidence="1">The sequence shown here is derived from an EMBL/GenBank/DDBJ whole genome shotgun (WGS) entry which is preliminary data.</text>
</comment>
<dbReference type="CDD" id="cd23342">
    <property type="entry name" value="beta-trefoil_FSCN_ZgPorA-like"/>
    <property type="match status" value="1"/>
</dbReference>
<reference evidence="2" key="1">
    <citation type="journal article" date="2019" name="Int. J. Syst. Evol. Microbiol.">
        <title>The Global Catalogue of Microorganisms (GCM) 10K type strain sequencing project: providing services to taxonomists for standard genome sequencing and annotation.</title>
        <authorList>
            <consortium name="The Broad Institute Genomics Platform"/>
            <consortium name="The Broad Institute Genome Sequencing Center for Infectious Disease"/>
            <person name="Wu L."/>
            <person name="Ma J."/>
        </authorList>
    </citation>
    <scope>NUCLEOTIDE SEQUENCE [LARGE SCALE GENOMIC DNA]</scope>
    <source>
        <strain evidence="2">JCM 17106</strain>
    </source>
</reference>
<dbReference type="PANTHER" id="PTHR33351">
    <property type="entry name" value="HISACTOPHILIN-1-RELATED"/>
    <property type="match status" value="1"/>
</dbReference>
<protein>
    <recommendedName>
        <fullName evidence="3">Fascin domain-containing protein</fullName>
    </recommendedName>
</protein>
<keyword evidence="2" id="KW-1185">Reference proteome</keyword>
<dbReference type="EMBL" id="BAABCW010000010">
    <property type="protein sequence ID" value="GAA3510835.1"/>
    <property type="molecule type" value="Genomic_DNA"/>
</dbReference>
<sequence>MKNYLKISIFSVLVMLISTVFISCENESIDESDQEVNLLEKSENLLLDTISKEAVSTKLVALYSTRNGTYISSENGGNVTCNRQEIGPWETITMITWEDGTISFKGNNGLFLSDENGATNIKFDRAEAGLWEKFQTVGGTGEGVGIIRAGEEDGVNFSYLNGSDTDVNFNIDNGGVYRDFTIINLGEDIVSEKLVALYSTRNGTYISSENGGNVTCNRQEVGPWETITMVTWGDGTISFKGNNGLFLSDGHGDLNIQFEKEVAGTFEKFIYNGSTITSVWDGESTLNGSDTDVVFNTDGVYWDFDIIELPIPDPNVVSEKSVAIKSIRRDTYLSSENGENVTLSNRTEVGTWETFTMVTWKDGTISFKGNNGLYLSDGHGNSNIKFDAEEAGTFEKFTYANASIISVWGDFGDAVLGDVWDEVNRVYNTTFTQSVVANSELTIIEL</sequence>
<dbReference type="InterPro" id="IPR052883">
    <property type="entry name" value="Hisactophilin"/>
</dbReference>
<evidence type="ECO:0000313" key="1">
    <source>
        <dbReference type="EMBL" id="GAA3510835.1"/>
    </source>
</evidence>
<name>A0ABP6UQ21_9FLAO</name>
<proteinExistence type="predicted"/>
<dbReference type="PROSITE" id="PS51257">
    <property type="entry name" value="PROKAR_LIPOPROTEIN"/>
    <property type="match status" value="1"/>
</dbReference>
<dbReference type="SUPFAM" id="SSF50405">
    <property type="entry name" value="Actin-crosslinking proteins"/>
    <property type="match status" value="3"/>
</dbReference>
<dbReference type="InterPro" id="IPR008999">
    <property type="entry name" value="Actin-crosslinking"/>
</dbReference>
<gene>
    <name evidence="1" type="ORF">GCM10022393_25580</name>
</gene>
<evidence type="ECO:0000313" key="2">
    <source>
        <dbReference type="Proteomes" id="UP001500459"/>
    </source>
</evidence>
<organism evidence="1 2">
    <name type="scientific">Aquimarina addita</name>
    <dbReference type="NCBI Taxonomy" id="870485"/>
    <lineage>
        <taxon>Bacteria</taxon>
        <taxon>Pseudomonadati</taxon>
        <taxon>Bacteroidota</taxon>
        <taxon>Flavobacteriia</taxon>
        <taxon>Flavobacteriales</taxon>
        <taxon>Flavobacteriaceae</taxon>
        <taxon>Aquimarina</taxon>
    </lineage>
</organism>
<dbReference type="Proteomes" id="UP001500459">
    <property type="component" value="Unassembled WGS sequence"/>
</dbReference>
<dbReference type="RefSeq" id="WP_344927973.1">
    <property type="nucleotide sequence ID" value="NZ_BAABCW010000010.1"/>
</dbReference>
<dbReference type="PANTHER" id="PTHR33351:SF1">
    <property type="entry name" value="IG-LIKE DOMAIN-CONTAINING PROTEIN-RELATED"/>
    <property type="match status" value="1"/>
</dbReference>
<dbReference type="Gene3D" id="2.80.10.50">
    <property type="match status" value="3"/>
</dbReference>
<accession>A0ABP6UQ21</accession>